<name>A0A0R1M8J3_9LACO</name>
<dbReference type="Proteomes" id="UP000051686">
    <property type="component" value="Unassembled WGS sequence"/>
</dbReference>
<gene>
    <name evidence="1" type="ORF">FD46_GL001643</name>
</gene>
<evidence type="ECO:0000313" key="2">
    <source>
        <dbReference type="Proteomes" id="UP000051686"/>
    </source>
</evidence>
<protein>
    <submittedName>
        <fullName evidence="1">Uncharacterized protein</fullName>
    </submittedName>
</protein>
<dbReference type="PATRIC" id="fig|1423777.3.peg.1694"/>
<dbReference type="Gene3D" id="1.25.40.10">
    <property type="entry name" value="Tetratricopeptide repeat domain"/>
    <property type="match status" value="1"/>
</dbReference>
<dbReference type="STRING" id="1423777.FD46_GL001643"/>
<dbReference type="EMBL" id="AZEH01000039">
    <property type="protein sequence ID" value="KRL04512.1"/>
    <property type="molecule type" value="Genomic_DNA"/>
</dbReference>
<sequence length="272" mass="32258">MLLFVLLVPIFGSICAFIIGVFFSTENNQQKGNLLEMSIERNNPEDEFFIEQRRDTQGIVPVEEALLINNSSTKRSLMMAVLNDEPKQYAAMLSKARMNNDVEVVHYATTALAAISSEYDLQLQNFEREYKKNPQNVKMLQAYSNFLKKYLKSDFIEKNIYEIQQQQYINLLQSLVEVKKDDFKLYLDLIDTFLELKDYNQALHYLNSIEEKWGTTQEFWMEKLKYYFFQHNYQQILETVAEIKKKNIYLSGANKELVKYWMSKKNEENKDE</sequence>
<accession>A0A0R1M8J3</accession>
<evidence type="ECO:0000313" key="1">
    <source>
        <dbReference type="EMBL" id="KRL04512.1"/>
    </source>
</evidence>
<keyword evidence="2" id="KW-1185">Reference proteome</keyword>
<reference evidence="1 2" key="1">
    <citation type="journal article" date="2015" name="Genome Announc.">
        <title>Expanding the biotechnology potential of lactobacilli through comparative genomics of 213 strains and associated genera.</title>
        <authorList>
            <person name="Sun Z."/>
            <person name="Harris H.M."/>
            <person name="McCann A."/>
            <person name="Guo C."/>
            <person name="Argimon S."/>
            <person name="Zhang W."/>
            <person name="Yang X."/>
            <person name="Jeffery I.B."/>
            <person name="Cooney J.C."/>
            <person name="Kagawa T.F."/>
            <person name="Liu W."/>
            <person name="Song Y."/>
            <person name="Salvetti E."/>
            <person name="Wrobel A."/>
            <person name="Rasinkangas P."/>
            <person name="Parkhill J."/>
            <person name="Rea M.C."/>
            <person name="O'Sullivan O."/>
            <person name="Ritari J."/>
            <person name="Douillard F.P."/>
            <person name="Paul Ross R."/>
            <person name="Yang R."/>
            <person name="Briner A.E."/>
            <person name="Felis G.E."/>
            <person name="de Vos W.M."/>
            <person name="Barrangou R."/>
            <person name="Klaenhammer T.R."/>
            <person name="Caufield P.W."/>
            <person name="Cui Y."/>
            <person name="Zhang H."/>
            <person name="O'Toole P.W."/>
        </authorList>
    </citation>
    <scope>NUCLEOTIDE SEQUENCE [LARGE SCALE GENOMIC DNA]</scope>
    <source>
        <strain evidence="1 2">DSM 19972</strain>
    </source>
</reference>
<dbReference type="AlphaFoldDB" id="A0A0R1M8J3"/>
<proteinExistence type="predicted"/>
<dbReference type="InterPro" id="IPR011990">
    <property type="entry name" value="TPR-like_helical_dom_sf"/>
</dbReference>
<organism evidence="1 2">
    <name type="scientific">Liquorilactobacillus oeni DSM 19972</name>
    <dbReference type="NCBI Taxonomy" id="1423777"/>
    <lineage>
        <taxon>Bacteria</taxon>
        <taxon>Bacillati</taxon>
        <taxon>Bacillota</taxon>
        <taxon>Bacilli</taxon>
        <taxon>Lactobacillales</taxon>
        <taxon>Lactobacillaceae</taxon>
        <taxon>Liquorilactobacillus</taxon>
    </lineage>
</organism>
<comment type="caution">
    <text evidence="1">The sequence shown here is derived from an EMBL/GenBank/DDBJ whole genome shotgun (WGS) entry which is preliminary data.</text>
</comment>